<dbReference type="PANTHER" id="PTHR30204:SF97">
    <property type="entry name" value="MERR FAMILY REGULATORY PROTEIN"/>
    <property type="match status" value="1"/>
</dbReference>
<organism evidence="4 5">
    <name type="scientific">Chromobacterium phragmitis</name>
    <dbReference type="NCBI Taxonomy" id="2202141"/>
    <lineage>
        <taxon>Bacteria</taxon>
        <taxon>Pseudomonadati</taxon>
        <taxon>Pseudomonadota</taxon>
        <taxon>Betaproteobacteria</taxon>
        <taxon>Neisseriales</taxon>
        <taxon>Chromobacteriaceae</taxon>
        <taxon>Chromobacterium</taxon>
    </lineage>
</organism>
<dbReference type="CDD" id="cd01107">
    <property type="entry name" value="HTH_BmrR"/>
    <property type="match status" value="1"/>
</dbReference>
<dbReference type="InterPro" id="IPR009061">
    <property type="entry name" value="DNA-bd_dom_put_sf"/>
</dbReference>
<dbReference type="Gene3D" id="1.10.1660.10">
    <property type="match status" value="1"/>
</dbReference>
<dbReference type="SMART" id="SM00871">
    <property type="entry name" value="AraC_E_bind"/>
    <property type="match status" value="1"/>
</dbReference>
<dbReference type="InterPro" id="IPR011256">
    <property type="entry name" value="Reg_factor_effector_dom_sf"/>
</dbReference>
<dbReference type="Gene3D" id="3.20.80.10">
    <property type="entry name" value="Regulatory factor, effector binding domain"/>
    <property type="match status" value="1"/>
</dbReference>
<dbReference type="InterPro" id="IPR000551">
    <property type="entry name" value="MerR-type_HTH_dom"/>
</dbReference>
<dbReference type="KEGG" id="chrb:DK843_15755"/>
<dbReference type="InterPro" id="IPR029442">
    <property type="entry name" value="GyrI-like"/>
</dbReference>
<keyword evidence="1" id="KW-0238">DNA-binding</keyword>
<dbReference type="RefSeq" id="WP_114073754.1">
    <property type="nucleotide sequence ID" value="NZ_CP029554.1"/>
</dbReference>
<evidence type="ECO:0000259" key="3">
    <source>
        <dbReference type="PROSITE" id="PS50937"/>
    </source>
</evidence>
<dbReference type="GO" id="GO:0003677">
    <property type="term" value="F:DNA binding"/>
    <property type="evidence" value="ECO:0007669"/>
    <property type="project" value="UniProtKB-KW"/>
</dbReference>
<dbReference type="PANTHER" id="PTHR30204">
    <property type="entry name" value="REDOX-CYCLING DRUG-SENSING TRANSCRIPTIONAL ACTIVATOR SOXR"/>
    <property type="match status" value="1"/>
</dbReference>
<dbReference type="AlphaFoldDB" id="A0A344UK35"/>
<dbReference type="Proteomes" id="UP000252038">
    <property type="component" value="Chromosome"/>
</dbReference>
<evidence type="ECO:0000256" key="2">
    <source>
        <dbReference type="SAM" id="Coils"/>
    </source>
</evidence>
<name>A0A344UK35_9NEIS</name>
<evidence type="ECO:0000256" key="1">
    <source>
        <dbReference type="ARBA" id="ARBA00023125"/>
    </source>
</evidence>
<gene>
    <name evidence="4" type="ORF">DK843_15755</name>
</gene>
<sequence>MLTIGQLARCHGLSTKTLRHYDSIGLFSPALTGRGNGYRYYLPAQVAELGRIVMLRELGLSLDDIARLRGADEETLRQALREHAARLQGEIEERRQRIARIQRRLDQPEWSQTAMQTPEIVILPAFRVVGLAWSPQDEDDIPALWQRFLQREHEIADARPGGSYGLCQPLPDGGWRYLAALQSPPDAPVPDGMAAVEVPAQRYARFRHVGPVSGLPATFQAIHGSWLLAAGLEAAEGIEFEFMDERFLAPDHPDSLTELYIPIRA</sequence>
<dbReference type="Pfam" id="PF13411">
    <property type="entry name" value="MerR_1"/>
    <property type="match status" value="1"/>
</dbReference>
<dbReference type="InterPro" id="IPR047057">
    <property type="entry name" value="MerR_fam"/>
</dbReference>
<keyword evidence="2" id="KW-0175">Coiled coil</keyword>
<protein>
    <submittedName>
        <fullName evidence="4">MerR family transcriptional regulator</fullName>
    </submittedName>
</protein>
<dbReference type="SUPFAM" id="SSF46955">
    <property type="entry name" value="Putative DNA-binding domain"/>
    <property type="match status" value="1"/>
</dbReference>
<dbReference type="EMBL" id="CP029554">
    <property type="protein sequence ID" value="AXE35633.1"/>
    <property type="molecule type" value="Genomic_DNA"/>
</dbReference>
<feature type="domain" description="HTH merR-type" evidence="3">
    <location>
        <begin position="1"/>
        <end position="71"/>
    </location>
</feature>
<dbReference type="InterPro" id="IPR010499">
    <property type="entry name" value="AraC_E-bd"/>
</dbReference>
<accession>A0A344UK35</accession>
<evidence type="ECO:0000313" key="5">
    <source>
        <dbReference type="Proteomes" id="UP000252038"/>
    </source>
</evidence>
<reference evidence="4 5" key="1">
    <citation type="submission" date="2018-05" db="EMBL/GenBank/DDBJ databases">
        <title>Genome sequencing, assembly and analysis of the novel insecticidal bacterium, Chromobacterium phragmitis.</title>
        <authorList>
            <person name="Sparks M.E."/>
            <person name="Blackburn M.B."/>
            <person name="Gundersen-Rindal D.E."/>
        </authorList>
    </citation>
    <scope>NUCLEOTIDE SEQUENCE [LARGE SCALE GENOMIC DNA]</scope>
    <source>
        <strain evidence="4">IIBBL 274-1</strain>
    </source>
</reference>
<dbReference type="GO" id="GO:0003700">
    <property type="term" value="F:DNA-binding transcription factor activity"/>
    <property type="evidence" value="ECO:0007669"/>
    <property type="project" value="InterPro"/>
</dbReference>
<dbReference type="SUPFAM" id="SSF55136">
    <property type="entry name" value="Probable bacterial effector-binding domain"/>
    <property type="match status" value="1"/>
</dbReference>
<dbReference type="SMART" id="SM00422">
    <property type="entry name" value="HTH_MERR"/>
    <property type="match status" value="1"/>
</dbReference>
<proteinExistence type="predicted"/>
<dbReference type="PROSITE" id="PS50937">
    <property type="entry name" value="HTH_MERR_2"/>
    <property type="match status" value="1"/>
</dbReference>
<feature type="coiled-coil region" evidence="2">
    <location>
        <begin position="77"/>
        <end position="104"/>
    </location>
</feature>
<dbReference type="Pfam" id="PF06445">
    <property type="entry name" value="GyrI-like"/>
    <property type="match status" value="1"/>
</dbReference>
<evidence type="ECO:0000313" key="4">
    <source>
        <dbReference type="EMBL" id="AXE35633.1"/>
    </source>
</evidence>